<dbReference type="SUPFAM" id="SSF47090">
    <property type="entry name" value="PGBD-like"/>
    <property type="match status" value="1"/>
</dbReference>
<keyword evidence="5 6" id="KW-0961">Cell wall biogenesis/degradation</keyword>
<evidence type="ECO:0000313" key="10">
    <source>
        <dbReference type="EMBL" id="GIE52070.1"/>
    </source>
</evidence>
<sequence>MVRRALTYAAVAAATVALATGCDSGGSDQAAAPGPVPSSAAASSPGPAASATPTPPAAPGPKSKPKPKRLKAGAKGPEVVALQERLTELGYWNGKADGTFGGRTTQAVYALQKAAGLGRDGVVGPKTEKALARGVRPEARSTSGRVVEISLKRQLLMLVDGGRVSQVFNTSTGSMERYEQKGRTYLADTPSGKFRVSRQIDGWRHAPLGLLWRPKYFNGGIAVHGATSVPPYPASHGCARLSIAAMNHLWTSGELPIGTRVWVY</sequence>
<evidence type="ECO:0000256" key="6">
    <source>
        <dbReference type="PROSITE-ProRule" id="PRU01373"/>
    </source>
</evidence>
<proteinExistence type="predicted"/>
<dbReference type="Pfam" id="PF03734">
    <property type="entry name" value="YkuD"/>
    <property type="match status" value="1"/>
</dbReference>
<dbReference type="CDD" id="cd16913">
    <property type="entry name" value="YkuD_like"/>
    <property type="match status" value="1"/>
</dbReference>
<evidence type="ECO:0000256" key="5">
    <source>
        <dbReference type="ARBA" id="ARBA00023316"/>
    </source>
</evidence>
<dbReference type="GO" id="GO:0071972">
    <property type="term" value="F:peptidoglycan L,D-transpeptidase activity"/>
    <property type="evidence" value="ECO:0007669"/>
    <property type="project" value="TreeGrafter"/>
</dbReference>
<comment type="pathway">
    <text evidence="1 6">Cell wall biogenesis; peptidoglycan biosynthesis.</text>
</comment>
<feature type="signal peptide" evidence="8">
    <location>
        <begin position="1"/>
        <end position="19"/>
    </location>
</feature>
<feature type="active site" description="Nucleophile" evidence="6">
    <location>
        <position position="238"/>
    </location>
</feature>
<dbReference type="PANTHER" id="PTHR30582:SF2">
    <property type="entry name" value="L,D-TRANSPEPTIDASE YCIB-RELATED"/>
    <property type="match status" value="1"/>
</dbReference>
<dbReference type="InterPro" id="IPR005490">
    <property type="entry name" value="LD_TPept_cat_dom"/>
</dbReference>
<dbReference type="Gene3D" id="2.40.440.10">
    <property type="entry name" value="L,D-transpeptidase catalytic domain-like"/>
    <property type="match status" value="1"/>
</dbReference>
<keyword evidence="11" id="KW-1185">Reference proteome</keyword>
<dbReference type="PROSITE" id="PS51257">
    <property type="entry name" value="PROKAR_LIPOPROTEIN"/>
    <property type="match status" value="1"/>
</dbReference>
<feature type="active site" description="Proton donor/acceptor" evidence="6">
    <location>
        <position position="224"/>
    </location>
</feature>
<evidence type="ECO:0000256" key="2">
    <source>
        <dbReference type="ARBA" id="ARBA00022679"/>
    </source>
</evidence>
<dbReference type="PANTHER" id="PTHR30582">
    <property type="entry name" value="L,D-TRANSPEPTIDASE"/>
    <property type="match status" value="1"/>
</dbReference>
<keyword evidence="4 6" id="KW-0573">Peptidoglycan synthesis</keyword>
<evidence type="ECO:0000313" key="11">
    <source>
        <dbReference type="Proteomes" id="UP000647172"/>
    </source>
</evidence>
<dbReference type="PROSITE" id="PS52029">
    <property type="entry name" value="LD_TPASE"/>
    <property type="match status" value="1"/>
</dbReference>
<feature type="compositionally biased region" description="Low complexity" evidence="7">
    <location>
        <begin position="30"/>
        <end position="52"/>
    </location>
</feature>
<dbReference type="InterPro" id="IPR050979">
    <property type="entry name" value="LD-transpeptidase"/>
</dbReference>
<keyword evidence="8" id="KW-0732">Signal</keyword>
<dbReference type="GO" id="GO:0016740">
    <property type="term" value="F:transferase activity"/>
    <property type="evidence" value="ECO:0007669"/>
    <property type="project" value="UniProtKB-KW"/>
</dbReference>
<evidence type="ECO:0000259" key="9">
    <source>
        <dbReference type="PROSITE" id="PS52029"/>
    </source>
</evidence>
<keyword evidence="3 6" id="KW-0133">Cell shape</keyword>
<organism evidence="10 11">
    <name type="scientific">Actinoplanes nipponensis</name>
    <dbReference type="NCBI Taxonomy" id="135950"/>
    <lineage>
        <taxon>Bacteria</taxon>
        <taxon>Bacillati</taxon>
        <taxon>Actinomycetota</taxon>
        <taxon>Actinomycetes</taxon>
        <taxon>Micromonosporales</taxon>
        <taxon>Micromonosporaceae</taxon>
        <taxon>Actinoplanes</taxon>
    </lineage>
</organism>
<dbReference type="AlphaFoldDB" id="A0A919MWC1"/>
<reference evidence="10" key="1">
    <citation type="submission" date="2021-01" db="EMBL/GenBank/DDBJ databases">
        <title>Whole genome shotgun sequence of Actinoplanes nipponensis NBRC 14063.</title>
        <authorList>
            <person name="Komaki H."/>
            <person name="Tamura T."/>
        </authorList>
    </citation>
    <scope>NUCLEOTIDE SEQUENCE</scope>
    <source>
        <strain evidence="10">NBRC 14063</strain>
    </source>
</reference>
<evidence type="ECO:0000256" key="1">
    <source>
        <dbReference type="ARBA" id="ARBA00004752"/>
    </source>
</evidence>
<evidence type="ECO:0000256" key="8">
    <source>
        <dbReference type="SAM" id="SignalP"/>
    </source>
</evidence>
<protein>
    <submittedName>
        <fullName evidence="10">Peptidoglycan-binding protein</fullName>
    </submittedName>
</protein>
<evidence type="ECO:0000256" key="3">
    <source>
        <dbReference type="ARBA" id="ARBA00022960"/>
    </source>
</evidence>
<dbReference type="GO" id="GO:0008360">
    <property type="term" value="P:regulation of cell shape"/>
    <property type="evidence" value="ECO:0007669"/>
    <property type="project" value="UniProtKB-UniRule"/>
</dbReference>
<dbReference type="Proteomes" id="UP000647172">
    <property type="component" value="Unassembled WGS sequence"/>
</dbReference>
<dbReference type="GO" id="GO:0071555">
    <property type="term" value="P:cell wall organization"/>
    <property type="evidence" value="ECO:0007669"/>
    <property type="project" value="UniProtKB-UniRule"/>
</dbReference>
<keyword evidence="2" id="KW-0808">Transferase</keyword>
<dbReference type="InterPro" id="IPR036366">
    <property type="entry name" value="PGBDSf"/>
</dbReference>
<dbReference type="InterPro" id="IPR036365">
    <property type="entry name" value="PGBD-like_sf"/>
</dbReference>
<comment type="caution">
    <text evidence="10">The sequence shown here is derived from an EMBL/GenBank/DDBJ whole genome shotgun (WGS) entry which is preliminary data.</text>
</comment>
<dbReference type="InterPro" id="IPR002477">
    <property type="entry name" value="Peptidoglycan-bd-like"/>
</dbReference>
<dbReference type="InterPro" id="IPR038063">
    <property type="entry name" value="Transpep_catalytic_dom"/>
</dbReference>
<evidence type="ECO:0000256" key="7">
    <source>
        <dbReference type="SAM" id="MobiDB-lite"/>
    </source>
</evidence>
<dbReference type="Pfam" id="PF01471">
    <property type="entry name" value="PG_binding_1"/>
    <property type="match status" value="1"/>
</dbReference>
<feature type="chain" id="PRO_5037253681" evidence="8">
    <location>
        <begin position="20"/>
        <end position="264"/>
    </location>
</feature>
<name>A0A919MWC1_9ACTN</name>
<feature type="compositionally biased region" description="Basic residues" evidence="7">
    <location>
        <begin position="63"/>
        <end position="72"/>
    </location>
</feature>
<dbReference type="GO" id="GO:0005576">
    <property type="term" value="C:extracellular region"/>
    <property type="evidence" value="ECO:0007669"/>
    <property type="project" value="TreeGrafter"/>
</dbReference>
<dbReference type="Gene3D" id="1.10.101.10">
    <property type="entry name" value="PGBD-like superfamily/PGBD"/>
    <property type="match status" value="1"/>
</dbReference>
<dbReference type="RefSeq" id="WP_203773141.1">
    <property type="nucleotide sequence ID" value="NZ_BAAAYJ010000106.1"/>
</dbReference>
<dbReference type="EMBL" id="BOMQ01000063">
    <property type="protein sequence ID" value="GIE52070.1"/>
    <property type="molecule type" value="Genomic_DNA"/>
</dbReference>
<gene>
    <name evidence="10" type="ORF">Ani05nite_56040</name>
</gene>
<dbReference type="GO" id="GO:0018104">
    <property type="term" value="P:peptidoglycan-protein cross-linking"/>
    <property type="evidence" value="ECO:0007669"/>
    <property type="project" value="TreeGrafter"/>
</dbReference>
<feature type="domain" description="L,D-TPase catalytic" evidence="9">
    <location>
        <begin position="145"/>
        <end position="264"/>
    </location>
</feature>
<accession>A0A919MWC1</accession>
<feature type="region of interest" description="Disordered" evidence="7">
    <location>
        <begin position="23"/>
        <end position="77"/>
    </location>
</feature>
<evidence type="ECO:0000256" key="4">
    <source>
        <dbReference type="ARBA" id="ARBA00022984"/>
    </source>
</evidence>
<dbReference type="SUPFAM" id="SSF141523">
    <property type="entry name" value="L,D-transpeptidase catalytic domain-like"/>
    <property type="match status" value="1"/>
</dbReference>